<dbReference type="InterPro" id="IPR018108">
    <property type="entry name" value="MCP_transmembrane"/>
</dbReference>
<dbReference type="InterPro" id="IPR045315">
    <property type="entry name" value="Mtm1-like"/>
</dbReference>
<evidence type="ECO:0000256" key="8">
    <source>
        <dbReference type="ARBA" id="ARBA00023128"/>
    </source>
</evidence>
<evidence type="ECO:0008006" key="14">
    <source>
        <dbReference type="Google" id="ProtNLM"/>
    </source>
</evidence>
<evidence type="ECO:0000256" key="6">
    <source>
        <dbReference type="ARBA" id="ARBA00022792"/>
    </source>
</evidence>
<keyword evidence="5" id="KW-0677">Repeat</keyword>
<dbReference type="GO" id="GO:0006879">
    <property type="term" value="P:intracellular iron ion homeostasis"/>
    <property type="evidence" value="ECO:0007669"/>
    <property type="project" value="EnsemblFungi"/>
</dbReference>
<dbReference type="PANTHER" id="PTHR45760:SF2">
    <property type="entry name" value="FI19922P1-RELATED"/>
    <property type="match status" value="1"/>
</dbReference>
<dbReference type="Gene3D" id="1.50.40.10">
    <property type="entry name" value="Mitochondrial carrier domain"/>
    <property type="match status" value="1"/>
</dbReference>
<dbReference type="InterPro" id="IPR023395">
    <property type="entry name" value="MCP_dom_sf"/>
</dbReference>
<keyword evidence="4 10" id="KW-0812">Transmembrane</keyword>
<dbReference type="AlphaFoldDB" id="A0A1E4TIG8"/>
<evidence type="ECO:0000256" key="3">
    <source>
        <dbReference type="ARBA" id="ARBA00022448"/>
    </source>
</evidence>
<organism evidence="12 13">
    <name type="scientific">Tortispora caseinolytica NRRL Y-17796</name>
    <dbReference type="NCBI Taxonomy" id="767744"/>
    <lineage>
        <taxon>Eukaryota</taxon>
        <taxon>Fungi</taxon>
        <taxon>Dikarya</taxon>
        <taxon>Ascomycota</taxon>
        <taxon>Saccharomycotina</taxon>
        <taxon>Trigonopsidomycetes</taxon>
        <taxon>Trigonopsidales</taxon>
        <taxon>Trigonopsidaceae</taxon>
        <taxon>Tortispora</taxon>
    </lineage>
</organism>
<evidence type="ECO:0000256" key="11">
    <source>
        <dbReference type="RuleBase" id="RU000488"/>
    </source>
</evidence>
<evidence type="ECO:0000256" key="1">
    <source>
        <dbReference type="ARBA" id="ARBA00004448"/>
    </source>
</evidence>
<dbReference type="GO" id="GO:0005743">
    <property type="term" value="C:mitochondrial inner membrane"/>
    <property type="evidence" value="ECO:0007669"/>
    <property type="project" value="UniProtKB-SubCell"/>
</dbReference>
<keyword evidence="7" id="KW-1133">Transmembrane helix</keyword>
<feature type="repeat" description="Solcar" evidence="10">
    <location>
        <begin position="135"/>
        <end position="230"/>
    </location>
</feature>
<protein>
    <recommendedName>
        <fullName evidence="14">Mitochondrial carrier protein</fullName>
    </recommendedName>
</protein>
<keyword evidence="13" id="KW-1185">Reference proteome</keyword>
<evidence type="ECO:0000256" key="7">
    <source>
        <dbReference type="ARBA" id="ARBA00022989"/>
    </source>
</evidence>
<keyword evidence="3 11" id="KW-0813">Transport</keyword>
<feature type="repeat" description="Solcar" evidence="10">
    <location>
        <begin position="239"/>
        <end position="328"/>
    </location>
</feature>
<dbReference type="PANTHER" id="PTHR45760">
    <property type="entry name" value="FI19922P1-RELATED"/>
    <property type="match status" value="1"/>
</dbReference>
<feature type="non-terminal residue" evidence="12">
    <location>
        <position position="330"/>
    </location>
</feature>
<feature type="repeat" description="Solcar" evidence="10">
    <location>
        <begin position="1"/>
        <end position="127"/>
    </location>
</feature>
<dbReference type="Proteomes" id="UP000095023">
    <property type="component" value="Unassembled WGS sequence"/>
</dbReference>
<comment type="similarity">
    <text evidence="2 11">Belongs to the mitochondrial carrier (TC 2.A.29) family.</text>
</comment>
<evidence type="ECO:0000256" key="5">
    <source>
        <dbReference type="ARBA" id="ARBA00022737"/>
    </source>
</evidence>
<evidence type="ECO:0000256" key="10">
    <source>
        <dbReference type="PROSITE-ProRule" id="PRU00282"/>
    </source>
</evidence>
<dbReference type="GO" id="GO:0030170">
    <property type="term" value="F:pyridoxal phosphate binding"/>
    <property type="evidence" value="ECO:0007669"/>
    <property type="project" value="EnsemblFungi"/>
</dbReference>
<dbReference type="GO" id="GO:0031921">
    <property type="term" value="P:pyridoxal phosphate transport"/>
    <property type="evidence" value="ECO:0007669"/>
    <property type="project" value="EnsemblFungi"/>
</dbReference>
<keyword evidence="9 10" id="KW-0472">Membrane</keyword>
<evidence type="ECO:0000256" key="2">
    <source>
        <dbReference type="ARBA" id="ARBA00006375"/>
    </source>
</evidence>
<dbReference type="EMBL" id="KV453841">
    <property type="protein sequence ID" value="ODV91564.1"/>
    <property type="molecule type" value="Genomic_DNA"/>
</dbReference>
<dbReference type="SUPFAM" id="SSF103506">
    <property type="entry name" value="Mitochondrial carrier"/>
    <property type="match status" value="1"/>
</dbReference>
<proteinExistence type="inferred from homology"/>
<keyword evidence="6" id="KW-0999">Mitochondrion inner membrane</keyword>
<dbReference type="Pfam" id="PF00153">
    <property type="entry name" value="Mito_carr"/>
    <property type="match status" value="3"/>
</dbReference>
<dbReference type="OrthoDB" id="1747031at2759"/>
<sequence>MTPLDVVRVRMQIQDHKKPVFTNQALKSVLNSDVSNAVKANIGITACCRDVLPAMETAMPYCVASELDSCAVENVKQRRFVGTWEGLSKIARYEGLSSLWRGLSVTVLMAVPSNMMYFAGYEFLRDSQIFSSRYTEYTSPLICGAIARLFASSLTSPMELFRTRLQSLASVNNGSERPKVTAFRSTYIEISSLIKREGLHTLWRGLGLTLWRDVPFSAIYWLGFETIKASYLDKRPDSDSFTPAFIAGALSGSIAAFITTPFDVGKTRMQVYIDGNKAATSSSMISTMMDIGRSEGLAGLFKGLSPRVLKISPACAIMISSYDVTKSLFN</sequence>
<keyword evidence="8" id="KW-0496">Mitochondrion</keyword>
<dbReference type="GO" id="GO:1990542">
    <property type="term" value="P:mitochondrial transmembrane transport"/>
    <property type="evidence" value="ECO:0007669"/>
    <property type="project" value="InterPro"/>
</dbReference>
<accession>A0A1E4TIG8</accession>
<name>A0A1E4TIG8_9ASCO</name>
<evidence type="ECO:0000256" key="4">
    <source>
        <dbReference type="ARBA" id="ARBA00022692"/>
    </source>
</evidence>
<dbReference type="PROSITE" id="PS50920">
    <property type="entry name" value="SOLCAR"/>
    <property type="match status" value="3"/>
</dbReference>
<evidence type="ECO:0000313" key="13">
    <source>
        <dbReference type="Proteomes" id="UP000095023"/>
    </source>
</evidence>
<gene>
    <name evidence="12" type="ORF">CANCADRAFT_29957</name>
</gene>
<comment type="subcellular location">
    <subcellularLocation>
        <location evidence="1">Mitochondrion inner membrane</location>
        <topology evidence="1">Multi-pass membrane protein</topology>
    </subcellularLocation>
</comment>
<evidence type="ECO:0000313" key="12">
    <source>
        <dbReference type="EMBL" id="ODV91564.1"/>
    </source>
</evidence>
<evidence type="ECO:0000256" key="9">
    <source>
        <dbReference type="ARBA" id="ARBA00023136"/>
    </source>
</evidence>
<reference evidence="13" key="1">
    <citation type="submission" date="2016-02" db="EMBL/GenBank/DDBJ databases">
        <title>Comparative genomics of biotechnologically important yeasts.</title>
        <authorList>
            <consortium name="DOE Joint Genome Institute"/>
            <person name="Riley R."/>
            <person name="Haridas S."/>
            <person name="Wolfe K.H."/>
            <person name="Lopes M.R."/>
            <person name="Hittinger C.T."/>
            <person name="Goker M."/>
            <person name="Salamov A."/>
            <person name="Wisecaver J."/>
            <person name="Long T.M."/>
            <person name="Aerts A.L."/>
            <person name="Barry K."/>
            <person name="Choi C."/>
            <person name="Clum A."/>
            <person name="Coughlan A.Y."/>
            <person name="Deshpande S."/>
            <person name="Douglass A.P."/>
            <person name="Hanson S.J."/>
            <person name="Klenk H.-P."/>
            <person name="Labutti K."/>
            <person name="Lapidus A."/>
            <person name="Lindquist E."/>
            <person name="Lipzen A."/>
            <person name="Meier-Kolthoff J.P."/>
            <person name="Ohm R.A."/>
            <person name="Otillar R.P."/>
            <person name="Pangilinan J."/>
            <person name="Peng Y."/>
            <person name="Rokas A."/>
            <person name="Rosa C.A."/>
            <person name="Scheuner C."/>
            <person name="Sibirny A.A."/>
            <person name="Slot J.C."/>
            <person name="Stielow J.B."/>
            <person name="Sun H."/>
            <person name="Kurtzman C.P."/>
            <person name="Blackwell M."/>
            <person name="Jeffries T.W."/>
            <person name="Grigoriev I.V."/>
        </authorList>
    </citation>
    <scope>NUCLEOTIDE SEQUENCE [LARGE SCALE GENOMIC DNA]</scope>
    <source>
        <strain evidence="13">NRRL Y-17796</strain>
    </source>
</reference>